<proteinExistence type="inferred from homology"/>
<dbReference type="EMBL" id="VWYG01013040">
    <property type="protein sequence ID" value="NXQ85781.1"/>
    <property type="molecule type" value="Genomic_DNA"/>
</dbReference>
<comment type="caution">
    <text evidence="7">The sequence shown here is derived from an EMBL/GenBank/DDBJ whole genome shotgun (WGS) entry which is preliminary data.</text>
</comment>
<sequence>QLVNSPSVCSVHWDSHGEGLYVDQPLLECELLGAGLGRTTGPDGEGATGPGEGAAVGATDLFKTKNFSSLIHHLNLYGFRKVLLEPVGSVVGPGPTGPPGGGDDGDGGSSARPLYHFLSPHFCHDRPDHLIHLKRLTSANKAKLAAGLEVTSRPPNRFQR</sequence>
<keyword evidence="8" id="KW-1185">Reference proteome</keyword>
<reference evidence="7 8" key="1">
    <citation type="submission" date="2019-09" db="EMBL/GenBank/DDBJ databases">
        <title>Bird 10,000 Genomes (B10K) Project - Family phase.</title>
        <authorList>
            <person name="Zhang G."/>
        </authorList>
    </citation>
    <scope>NUCLEOTIDE SEQUENCE [LARGE SCALE GENOMIC DNA]</scope>
    <source>
        <strain evidence="7">B10K-DU-001-56</strain>
        <tissue evidence="7">Muscle</tissue>
    </source>
</reference>
<feature type="non-terminal residue" evidence="7">
    <location>
        <position position="1"/>
    </location>
</feature>
<accession>A0A7L2GIM8</accession>
<dbReference type="GO" id="GO:0003700">
    <property type="term" value="F:DNA-binding transcription factor activity"/>
    <property type="evidence" value="ECO:0007669"/>
    <property type="project" value="InterPro"/>
</dbReference>
<evidence type="ECO:0000313" key="8">
    <source>
        <dbReference type="Proteomes" id="UP000567826"/>
    </source>
</evidence>
<evidence type="ECO:0000313" key="7">
    <source>
        <dbReference type="EMBL" id="NXQ85781.1"/>
    </source>
</evidence>
<comment type="similarity">
    <text evidence="2">Belongs to the HSF family.</text>
</comment>
<keyword evidence="3" id="KW-0238">DNA-binding</keyword>
<protein>
    <submittedName>
        <fullName evidence="7">HSF5 protein</fullName>
    </submittedName>
</protein>
<gene>
    <name evidence="7" type="primary">Hsf5_0</name>
    <name evidence="7" type="ORF">NYCGRA_R12990</name>
</gene>
<dbReference type="Proteomes" id="UP000567826">
    <property type="component" value="Unassembled WGS sequence"/>
</dbReference>
<organism evidence="7 8">
    <name type="scientific">Nyctibius grandis</name>
    <name type="common">Great potoo</name>
    <dbReference type="NCBI Taxonomy" id="48427"/>
    <lineage>
        <taxon>Eukaryota</taxon>
        <taxon>Metazoa</taxon>
        <taxon>Chordata</taxon>
        <taxon>Craniata</taxon>
        <taxon>Vertebrata</taxon>
        <taxon>Euteleostomi</taxon>
        <taxon>Archelosauria</taxon>
        <taxon>Archosauria</taxon>
        <taxon>Dinosauria</taxon>
        <taxon>Saurischia</taxon>
        <taxon>Theropoda</taxon>
        <taxon>Coelurosauria</taxon>
        <taxon>Aves</taxon>
        <taxon>Neognathae</taxon>
        <taxon>Neoaves</taxon>
        <taxon>Strisores</taxon>
        <taxon>Caprimulgiformes</taxon>
        <taxon>Nyctibiidae</taxon>
        <taxon>Nyctibius</taxon>
    </lineage>
</organism>
<dbReference type="OrthoDB" id="6418155at2759"/>
<comment type="subcellular location">
    <subcellularLocation>
        <location evidence="1">Nucleus</location>
    </subcellularLocation>
</comment>
<feature type="non-terminal residue" evidence="7">
    <location>
        <position position="160"/>
    </location>
</feature>
<evidence type="ECO:0000256" key="1">
    <source>
        <dbReference type="ARBA" id="ARBA00004123"/>
    </source>
</evidence>
<keyword evidence="4" id="KW-0539">Nucleus</keyword>
<dbReference type="InterPro" id="IPR036390">
    <property type="entry name" value="WH_DNA-bd_sf"/>
</dbReference>
<dbReference type="AlphaFoldDB" id="A0A7L2GIM8"/>
<dbReference type="Pfam" id="PF00447">
    <property type="entry name" value="HSF_DNA-bind"/>
    <property type="match status" value="1"/>
</dbReference>
<feature type="region of interest" description="Disordered" evidence="5">
    <location>
        <begin position="90"/>
        <end position="110"/>
    </location>
</feature>
<dbReference type="InterPro" id="IPR036388">
    <property type="entry name" value="WH-like_DNA-bd_sf"/>
</dbReference>
<name>A0A7L2GIM8_NYCGR</name>
<evidence type="ECO:0000259" key="6">
    <source>
        <dbReference type="Pfam" id="PF00447"/>
    </source>
</evidence>
<dbReference type="SUPFAM" id="SSF46785">
    <property type="entry name" value="Winged helix' DNA-binding domain"/>
    <property type="match status" value="1"/>
</dbReference>
<dbReference type="Gene3D" id="1.10.10.10">
    <property type="entry name" value="Winged helix-like DNA-binding domain superfamily/Winged helix DNA-binding domain"/>
    <property type="match status" value="1"/>
</dbReference>
<dbReference type="GO" id="GO:0005634">
    <property type="term" value="C:nucleus"/>
    <property type="evidence" value="ECO:0007669"/>
    <property type="project" value="UniProtKB-SubCell"/>
</dbReference>
<evidence type="ECO:0000256" key="5">
    <source>
        <dbReference type="SAM" id="MobiDB-lite"/>
    </source>
</evidence>
<evidence type="ECO:0000256" key="3">
    <source>
        <dbReference type="ARBA" id="ARBA00023125"/>
    </source>
</evidence>
<dbReference type="GO" id="GO:0043565">
    <property type="term" value="F:sequence-specific DNA binding"/>
    <property type="evidence" value="ECO:0007669"/>
    <property type="project" value="InterPro"/>
</dbReference>
<evidence type="ECO:0000256" key="4">
    <source>
        <dbReference type="ARBA" id="ARBA00023242"/>
    </source>
</evidence>
<evidence type="ECO:0000256" key="2">
    <source>
        <dbReference type="ARBA" id="ARBA00006403"/>
    </source>
</evidence>
<feature type="domain" description="HSF-type DNA-binding" evidence="6">
    <location>
        <begin position="11"/>
        <end position="135"/>
    </location>
</feature>
<dbReference type="InterPro" id="IPR000232">
    <property type="entry name" value="HSF_DNA-bd"/>
</dbReference>